<feature type="transmembrane region" description="Helical" evidence="5">
    <location>
        <begin position="146"/>
        <end position="169"/>
    </location>
</feature>
<feature type="transmembrane region" description="Helical" evidence="5">
    <location>
        <begin position="112"/>
        <end position="134"/>
    </location>
</feature>
<keyword evidence="4 5" id="KW-0472">Membrane</keyword>
<evidence type="ECO:0000313" key="7">
    <source>
        <dbReference type="EMBL" id="MFC4914063.1"/>
    </source>
</evidence>
<gene>
    <name evidence="7" type="ORF">ACFPCY_42745</name>
</gene>
<accession>A0ABV9UEQ2</accession>
<proteinExistence type="predicted"/>
<keyword evidence="3 5" id="KW-1133">Transmembrane helix</keyword>
<dbReference type="InterPro" id="IPR036259">
    <property type="entry name" value="MFS_trans_sf"/>
</dbReference>
<sequence length="476" mass="47917">MTTLATPGARREARAPGATAAIVLPGAATLLGLMNYTAPIATLTDTANGLHAGTTARIWVMSSISLGLAASLLVVGALADDHGRRRLFSLGGGLLALSSVGCALAPDSLTFVAGRIVQGVATAALLATGLGIIGHTFTGAARARAAGIWGAMLGLGIALGPIAAAWLTQLAGWRLWYWVTVAASVALTAAARALPESRAEQRRGLDLPGLVTMVGGVSALLAAVTLGRTGWTRPSVLVLLAVAVVLLAAFVAVESRRTSPMLDLGLFRRPAFLLSVGGALVTGLGVIGLMSNLVTIMVSALRLSALDASLVLGVWSGVSYVAALQARRLPARWSSGLLLGAGLALSAVGELAMLGIDPGTGWERLVPGLLIAGVGSGLANAMLARLAVDSVPPQRASMGSGANNTARYAGAALGVAMVFAINTSSGTTPHAVTEGLNLSLIVSAVVCALGAVAAVPLTRRVTLAAEGERTVTRVLR</sequence>
<dbReference type="PANTHER" id="PTHR42718:SF49">
    <property type="entry name" value="EXPORT PROTEIN"/>
    <property type="match status" value="1"/>
</dbReference>
<reference evidence="8" key="1">
    <citation type="journal article" date="2019" name="Int. J. Syst. Evol. Microbiol.">
        <title>The Global Catalogue of Microorganisms (GCM) 10K type strain sequencing project: providing services to taxonomists for standard genome sequencing and annotation.</title>
        <authorList>
            <consortium name="The Broad Institute Genomics Platform"/>
            <consortium name="The Broad Institute Genome Sequencing Center for Infectious Disease"/>
            <person name="Wu L."/>
            <person name="Ma J."/>
        </authorList>
    </citation>
    <scope>NUCLEOTIDE SEQUENCE [LARGE SCALE GENOMIC DNA]</scope>
    <source>
        <strain evidence="8">KLKA75</strain>
    </source>
</reference>
<organism evidence="7 8">
    <name type="scientific">Actinomadura gamaensis</name>
    <dbReference type="NCBI Taxonomy" id="1763541"/>
    <lineage>
        <taxon>Bacteria</taxon>
        <taxon>Bacillati</taxon>
        <taxon>Actinomycetota</taxon>
        <taxon>Actinomycetes</taxon>
        <taxon>Streptosporangiales</taxon>
        <taxon>Thermomonosporaceae</taxon>
        <taxon>Actinomadura</taxon>
    </lineage>
</organism>
<dbReference type="CDD" id="cd17321">
    <property type="entry name" value="MFS_MMR_MDR_like"/>
    <property type="match status" value="1"/>
</dbReference>
<dbReference type="PANTHER" id="PTHR42718">
    <property type="entry name" value="MAJOR FACILITATOR SUPERFAMILY MULTIDRUG TRANSPORTER MFSC"/>
    <property type="match status" value="1"/>
</dbReference>
<dbReference type="InterPro" id="IPR020846">
    <property type="entry name" value="MFS_dom"/>
</dbReference>
<comment type="subcellular location">
    <subcellularLocation>
        <location evidence="1">Cell membrane</location>
        <topology evidence="1">Multi-pass membrane protein</topology>
    </subcellularLocation>
</comment>
<evidence type="ECO:0000256" key="2">
    <source>
        <dbReference type="ARBA" id="ARBA00022692"/>
    </source>
</evidence>
<feature type="transmembrane region" description="Helical" evidence="5">
    <location>
        <begin position="175"/>
        <end position="195"/>
    </location>
</feature>
<dbReference type="PROSITE" id="PS50850">
    <property type="entry name" value="MFS"/>
    <property type="match status" value="1"/>
</dbReference>
<evidence type="ECO:0000256" key="5">
    <source>
        <dbReference type="SAM" id="Phobius"/>
    </source>
</evidence>
<feature type="transmembrane region" description="Helical" evidence="5">
    <location>
        <begin position="336"/>
        <end position="356"/>
    </location>
</feature>
<feature type="transmembrane region" description="Helical" evidence="5">
    <location>
        <begin position="207"/>
        <end position="228"/>
    </location>
</feature>
<keyword evidence="8" id="KW-1185">Reference proteome</keyword>
<feature type="transmembrane region" description="Helical" evidence="5">
    <location>
        <begin position="87"/>
        <end position="106"/>
    </location>
</feature>
<feature type="domain" description="Major facilitator superfamily (MFS) profile" evidence="6">
    <location>
        <begin position="21"/>
        <end position="462"/>
    </location>
</feature>
<evidence type="ECO:0000256" key="1">
    <source>
        <dbReference type="ARBA" id="ARBA00004651"/>
    </source>
</evidence>
<dbReference type="InterPro" id="IPR011701">
    <property type="entry name" value="MFS"/>
</dbReference>
<evidence type="ECO:0000256" key="3">
    <source>
        <dbReference type="ARBA" id="ARBA00022989"/>
    </source>
</evidence>
<name>A0ABV9UEQ2_9ACTN</name>
<evidence type="ECO:0000259" key="6">
    <source>
        <dbReference type="PROSITE" id="PS50850"/>
    </source>
</evidence>
<protein>
    <submittedName>
        <fullName evidence="7">MFS transporter</fullName>
    </submittedName>
</protein>
<feature type="transmembrane region" description="Helical" evidence="5">
    <location>
        <begin position="58"/>
        <end position="80"/>
    </location>
</feature>
<evidence type="ECO:0000256" key="4">
    <source>
        <dbReference type="ARBA" id="ARBA00023136"/>
    </source>
</evidence>
<dbReference type="RefSeq" id="WP_378265600.1">
    <property type="nucleotide sequence ID" value="NZ_JBHSIT010000024.1"/>
</dbReference>
<dbReference type="Gene3D" id="1.20.1250.20">
    <property type="entry name" value="MFS general substrate transporter like domains"/>
    <property type="match status" value="2"/>
</dbReference>
<dbReference type="SUPFAM" id="SSF103473">
    <property type="entry name" value="MFS general substrate transporter"/>
    <property type="match status" value="1"/>
</dbReference>
<feature type="transmembrane region" description="Helical" evidence="5">
    <location>
        <begin position="20"/>
        <end position="38"/>
    </location>
</feature>
<dbReference type="EMBL" id="JBHSIT010000024">
    <property type="protein sequence ID" value="MFC4914063.1"/>
    <property type="molecule type" value="Genomic_DNA"/>
</dbReference>
<feature type="transmembrane region" description="Helical" evidence="5">
    <location>
        <begin position="438"/>
        <end position="457"/>
    </location>
</feature>
<comment type="caution">
    <text evidence="7">The sequence shown here is derived from an EMBL/GenBank/DDBJ whole genome shotgun (WGS) entry which is preliminary data.</text>
</comment>
<feature type="transmembrane region" description="Helical" evidence="5">
    <location>
        <begin position="234"/>
        <end position="253"/>
    </location>
</feature>
<feature type="transmembrane region" description="Helical" evidence="5">
    <location>
        <begin position="304"/>
        <end position="324"/>
    </location>
</feature>
<feature type="transmembrane region" description="Helical" evidence="5">
    <location>
        <begin position="273"/>
        <end position="298"/>
    </location>
</feature>
<dbReference type="Pfam" id="PF07690">
    <property type="entry name" value="MFS_1"/>
    <property type="match status" value="1"/>
</dbReference>
<feature type="transmembrane region" description="Helical" evidence="5">
    <location>
        <begin position="408"/>
        <end position="426"/>
    </location>
</feature>
<keyword evidence="2 5" id="KW-0812">Transmembrane</keyword>
<feature type="transmembrane region" description="Helical" evidence="5">
    <location>
        <begin position="368"/>
        <end position="388"/>
    </location>
</feature>
<evidence type="ECO:0000313" key="8">
    <source>
        <dbReference type="Proteomes" id="UP001595872"/>
    </source>
</evidence>
<dbReference type="Proteomes" id="UP001595872">
    <property type="component" value="Unassembled WGS sequence"/>
</dbReference>